<comment type="caution">
    <text evidence="2">The sequence shown here is derived from an EMBL/GenBank/DDBJ whole genome shotgun (WGS) entry which is preliminary data.</text>
</comment>
<sequence length="247" mass="25949">MTGPRTGRGPLPSVLVPGMLCDAGLWSDVEPALPGPVVHARITAPSIADMAEEVLSSVEGEFVLVGLSLGAIVAFEVARRAPERLAGLCALSTNAKAPRPGQLAGWRQLAERVEAGEFESVLTDRILPTMYAAADPSEPLRERFLGMARRIGPDTFRAQLAAQATRMDAHAAVAALDCPVLALCGERDALCPPSFHREVAQRAAAGSLRVLADAGHLLPLERPGETAASLRHWLTDVVGTPSAATSD</sequence>
<accession>A0A367E9G9</accession>
<evidence type="ECO:0000259" key="1">
    <source>
        <dbReference type="Pfam" id="PF12697"/>
    </source>
</evidence>
<dbReference type="Gene3D" id="3.40.50.1820">
    <property type="entry name" value="alpha/beta hydrolase"/>
    <property type="match status" value="1"/>
</dbReference>
<protein>
    <submittedName>
        <fullName evidence="2">Alpha/beta hydrolase</fullName>
    </submittedName>
</protein>
<dbReference type="PANTHER" id="PTHR43798">
    <property type="entry name" value="MONOACYLGLYCEROL LIPASE"/>
    <property type="match status" value="1"/>
</dbReference>
<evidence type="ECO:0000313" key="2">
    <source>
        <dbReference type="EMBL" id="RCG14392.1"/>
    </source>
</evidence>
<gene>
    <name evidence="2" type="ORF">DTL70_31285</name>
</gene>
<dbReference type="EMBL" id="QOIN01000070">
    <property type="protein sequence ID" value="RCG14392.1"/>
    <property type="molecule type" value="Genomic_DNA"/>
</dbReference>
<dbReference type="RefSeq" id="WP_114025399.1">
    <property type="nucleotide sequence ID" value="NZ_QOIN01000070.1"/>
</dbReference>
<dbReference type="GO" id="GO:0016787">
    <property type="term" value="F:hydrolase activity"/>
    <property type="evidence" value="ECO:0007669"/>
    <property type="project" value="UniProtKB-KW"/>
</dbReference>
<evidence type="ECO:0000313" key="3">
    <source>
        <dbReference type="Proteomes" id="UP000252914"/>
    </source>
</evidence>
<keyword evidence="2" id="KW-0378">Hydrolase</keyword>
<feature type="domain" description="AB hydrolase-1" evidence="1">
    <location>
        <begin position="47"/>
        <end position="228"/>
    </location>
</feature>
<dbReference type="InterPro" id="IPR050266">
    <property type="entry name" value="AB_hydrolase_sf"/>
</dbReference>
<organism evidence="2 3">
    <name type="scientific">Streptomyces diacarni</name>
    <dbReference type="NCBI Taxonomy" id="2800381"/>
    <lineage>
        <taxon>Bacteria</taxon>
        <taxon>Bacillati</taxon>
        <taxon>Actinomycetota</taxon>
        <taxon>Actinomycetes</taxon>
        <taxon>Kitasatosporales</taxon>
        <taxon>Streptomycetaceae</taxon>
        <taxon>Streptomyces</taxon>
    </lineage>
</organism>
<dbReference type="Proteomes" id="UP000252914">
    <property type="component" value="Unassembled WGS sequence"/>
</dbReference>
<dbReference type="InterPro" id="IPR029058">
    <property type="entry name" value="AB_hydrolase_fold"/>
</dbReference>
<dbReference type="InterPro" id="IPR000073">
    <property type="entry name" value="AB_hydrolase_1"/>
</dbReference>
<dbReference type="Pfam" id="PF12697">
    <property type="entry name" value="Abhydrolase_6"/>
    <property type="match status" value="1"/>
</dbReference>
<dbReference type="SUPFAM" id="SSF53474">
    <property type="entry name" value="alpha/beta-Hydrolases"/>
    <property type="match status" value="1"/>
</dbReference>
<keyword evidence="3" id="KW-1185">Reference proteome</keyword>
<name>A0A367E9G9_9ACTN</name>
<dbReference type="PANTHER" id="PTHR43798:SF29">
    <property type="entry name" value="AB HYDROLASE-1 DOMAIN-CONTAINING PROTEIN"/>
    <property type="match status" value="1"/>
</dbReference>
<reference evidence="2 3" key="1">
    <citation type="submission" date="2018-06" db="EMBL/GenBank/DDBJ databases">
        <title>Streptomyces reniochalinae sp. nov. and Streptomyces diacarnus sp. nov. from marine sponges.</title>
        <authorList>
            <person name="Li L."/>
        </authorList>
    </citation>
    <scope>NUCLEOTIDE SEQUENCE [LARGE SCALE GENOMIC DNA]</scope>
    <source>
        <strain evidence="2 3">LHW51701</strain>
    </source>
</reference>
<proteinExistence type="predicted"/>
<dbReference type="AlphaFoldDB" id="A0A367E9G9"/>